<evidence type="ECO:0000313" key="5">
    <source>
        <dbReference type="Proteomes" id="UP000240728"/>
    </source>
</evidence>
<keyword evidence="5" id="KW-1185">Reference proteome</keyword>
<feature type="domain" description="Bacterial toxin RNase RnlA/LsoA DBD" evidence="2">
    <location>
        <begin position="211"/>
        <end position="338"/>
    </location>
</feature>
<dbReference type="Gene3D" id="1.10.8.1130">
    <property type="entry name" value="Bacterial toxin RNase RnlA/LsoA, C-terminal Dmd-binding domain"/>
    <property type="match status" value="1"/>
</dbReference>
<accession>A0AAX0YQ95</accession>
<dbReference type="Pfam" id="PF19034">
    <property type="entry name" value="RnlA-toxin_DBD"/>
    <property type="match status" value="1"/>
</dbReference>
<gene>
    <name evidence="4" type="ORF">C0W53_22625</name>
</gene>
<reference evidence="4 5" key="1">
    <citation type="submission" date="2018-01" db="EMBL/GenBank/DDBJ databases">
        <title>Whole genome sequencing of Histamine producing bacteria.</title>
        <authorList>
            <person name="Butler K."/>
        </authorList>
    </citation>
    <scope>NUCLEOTIDE SEQUENCE [LARGE SCALE GENOMIC DNA]</scope>
    <source>
        <strain evidence="4 5">A1-4</strain>
    </source>
</reference>
<dbReference type="GO" id="GO:0004521">
    <property type="term" value="F:RNA endonuclease activity"/>
    <property type="evidence" value="ECO:0007669"/>
    <property type="project" value="InterPro"/>
</dbReference>
<dbReference type="Gene3D" id="3.30.310.240">
    <property type="entry name" value="Bacterial toxin RNase RnlA/LsoA, N-terminal domain"/>
    <property type="match status" value="1"/>
</dbReference>
<organism evidence="4 5">
    <name type="scientific">Photobacterium kishitanii</name>
    <dbReference type="NCBI Taxonomy" id="318456"/>
    <lineage>
        <taxon>Bacteria</taxon>
        <taxon>Pseudomonadati</taxon>
        <taxon>Pseudomonadota</taxon>
        <taxon>Gammaproteobacteria</taxon>
        <taxon>Vibrionales</taxon>
        <taxon>Vibrionaceae</taxon>
        <taxon>Photobacterium</taxon>
    </lineage>
</organism>
<dbReference type="AlphaFoldDB" id="A0AAX0YQ95"/>
<feature type="domain" description="Bacterial toxin RNase RnlA/LsoA N-terminal" evidence="3">
    <location>
        <begin position="4"/>
        <end position="88"/>
    </location>
</feature>
<evidence type="ECO:0000259" key="2">
    <source>
        <dbReference type="Pfam" id="PF19034"/>
    </source>
</evidence>
<evidence type="ECO:0000259" key="1">
    <source>
        <dbReference type="Pfam" id="PF15935"/>
    </source>
</evidence>
<dbReference type="Pfam" id="PF19417">
    <property type="entry name" value="RnlA_toxin_N"/>
    <property type="match status" value="1"/>
</dbReference>
<comment type="caution">
    <text evidence="4">The sequence shown here is derived from an EMBL/GenBank/DDBJ whole genome shotgun (WGS) entry which is preliminary data.</text>
</comment>
<dbReference type="RefSeq" id="WP_045044160.1">
    <property type="nucleotide sequence ID" value="NZ_JZTB01000060.1"/>
</dbReference>
<evidence type="ECO:0000259" key="3">
    <source>
        <dbReference type="Pfam" id="PF19417"/>
    </source>
</evidence>
<dbReference type="InterPro" id="IPR031845">
    <property type="entry name" value="RnlA_toxin_NRD"/>
</dbReference>
<dbReference type="Gene3D" id="6.10.250.2650">
    <property type="match status" value="1"/>
</dbReference>
<dbReference type="InterPro" id="IPR045837">
    <property type="entry name" value="RnlA_toxin_N"/>
</dbReference>
<dbReference type="EMBL" id="PYOZ01000033">
    <property type="protein sequence ID" value="PSX38792.1"/>
    <property type="molecule type" value="Genomic_DNA"/>
</dbReference>
<dbReference type="Pfam" id="PF15935">
    <property type="entry name" value="RnlA_toxin"/>
    <property type="match status" value="1"/>
</dbReference>
<evidence type="ECO:0000313" key="4">
    <source>
        <dbReference type="EMBL" id="PSX38792.1"/>
    </source>
</evidence>
<protein>
    <submittedName>
        <fullName evidence="4">Uncharacterized protein</fullName>
    </submittedName>
</protein>
<dbReference type="Proteomes" id="UP000240728">
    <property type="component" value="Unassembled WGS sequence"/>
</dbReference>
<feature type="domain" description="Bacterial toxin RNase RnlA/LsoA N-terminal repeated" evidence="1">
    <location>
        <begin position="100"/>
        <end position="189"/>
    </location>
</feature>
<sequence length="372" mass="42574">MTNFKSLPLDQESIDQYLNIFVESNGYRVDLRTNYQAGSGNQIHRYIIGKALTPSATIDFICNKDGTTTIHYRLGKNTTLGLELAEYVKGQINPNEFESIEMTLQHIKEEDIVPLLRAINDDAYECGQKMFTLTEENNDAQLLQVRVRSVKHNDCLVLKHHKTKNSFQIQGRPLFVYKRLCYHFVDILDILGIEKVLNRQDESRIEMVSSEAAEHMLQCHYPNIFSRSPNDLKNLIISGMCITLSTPKLPDYSMLVYPDLRALEGALHDCFKAYGLYSSNFTDDGKERVGVMFRKLPNSTYTLRNEHVTTINCAAMVNALNAGYNQYAGKRHPLFHIEEELVFSTFISDLRVAISTIADTRGCIEELYKHRP</sequence>
<proteinExistence type="predicted"/>
<dbReference type="InterPro" id="IPR043994">
    <property type="entry name" value="RnlA/LsoA-toxin_DBD"/>
</dbReference>
<dbReference type="Gene3D" id="3.30.160.690">
    <property type="entry name" value="Bacterial toxin RNase RnlA/LsoA, N repeated domain"/>
    <property type="match status" value="1"/>
</dbReference>
<name>A0AAX0YQ95_9GAMM</name>